<sequence length="92" mass="10713">MIECSYLVTTSSGQGDKSKTEVSVNDLIKKYYPNALFIGFVDGIGWYVRKKDLKRMVSSYDDVFTFHEEEIERFKKLSMHIMGAKEDAENRF</sequence>
<proteinExistence type="predicted"/>
<dbReference type="STRING" id="1795632.TH606_11020"/>
<keyword evidence="2" id="KW-1185">Reference proteome</keyword>
<dbReference type="EMBL" id="LSFI01000094">
    <property type="protein sequence ID" value="OAG26686.1"/>
    <property type="molecule type" value="Genomic_DNA"/>
</dbReference>
<evidence type="ECO:0000313" key="2">
    <source>
        <dbReference type="Proteomes" id="UP000076964"/>
    </source>
</evidence>
<evidence type="ECO:0000313" key="1">
    <source>
        <dbReference type="EMBL" id="OAG26686.1"/>
    </source>
</evidence>
<organism evidence="1 2">
    <name type="scientific">Thermodesulfatator autotrophicus</name>
    <dbReference type="NCBI Taxonomy" id="1795632"/>
    <lineage>
        <taxon>Bacteria</taxon>
        <taxon>Pseudomonadati</taxon>
        <taxon>Thermodesulfobacteriota</taxon>
        <taxon>Thermodesulfobacteria</taxon>
        <taxon>Thermodesulfobacteriales</taxon>
        <taxon>Thermodesulfatatoraceae</taxon>
        <taxon>Thermodesulfatator</taxon>
    </lineage>
</organism>
<dbReference type="AlphaFoldDB" id="A0A177E4N4"/>
<name>A0A177E4N4_9BACT</name>
<dbReference type="Proteomes" id="UP000076964">
    <property type="component" value="Unassembled WGS sequence"/>
</dbReference>
<accession>A0A177E4N4</accession>
<protein>
    <submittedName>
        <fullName evidence="1">Uncharacterized protein</fullName>
    </submittedName>
</protein>
<reference evidence="1 2" key="1">
    <citation type="submission" date="2016-02" db="EMBL/GenBank/DDBJ databases">
        <title>Draft genome sequence of Thermodesulfatator sp. S606.</title>
        <authorList>
            <person name="Lai Q."/>
            <person name="Cao J."/>
            <person name="Dupont S."/>
            <person name="Shao Z."/>
            <person name="Jebbar M."/>
            <person name="Alain K."/>
        </authorList>
    </citation>
    <scope>NUCLEOTIDE SEQUENCE [LARGE SCALE GENOMIC DNA]</scope>
    <source>
        <strain evidence="1 2">S606</strain>
    </source>
</reference>
<comment type="caution">
    <text evidence="1">The sequence shown here is derived from an EMBL/GenBank/DDBJ whole genome shotgun (WGS) entry which is preliminary data.</text>
</comment>
<gene>
    <name evidence="1" type="ORF">TH606_11020</name>
</gene>